<dbReference type="FunFam" id="3.30.70.2740:FF:000001">
    <property type="entry name" value="D-lactate dehydrogenase mitochondrial"/>
    <property type="match status" value="1"/>
</dbReference>
<evidence type="ECO:0000259" key="14">
    <source>
        <dbReference type="PROSITE" id="PS51387"/>
    </source>
</evidence>
<dbReference type="GO" id="GO:0005739">
    <property type="term" value="C:mitochondrion"/>
    <property type="evidence" value="ECO:0007669"/>
    <property type="project" value="UniProtKB-SubCell"/>
</dbReference>
<evidence type="ECO:0000313" key="15">
    <source>
        <dbReference type="EMBL" id="BAO40955.1"/>
    </source>
</evidence>
<name>W0TC20_KLUMD</name>
<comment type="subcellular location">
    <subcellularLocation>
        <location evidence="2">Mitochondrion</location>
    </subcellularLocation>
</comment>
<accession>W0TC20</accession>
<dbReference type="PROSITE" id="PS51387">
    <property type="entry name" value="FAD_PCMH"/>
    <property type="match status" value="1"/>
</dbReference>
<keyword evidence="13" id="KW-0472">Membrane</keyword>
<keyword evidence="5" id="KW-0274">FAD</keyword>
<dbReference type="InterPro" id="IPR036318">
    <property type="entry name" value="FAD-bd_PCMH-like_sf"/>
</dbReference>
<keyword evidence="7" id="KW-0560">Oxidoreductase</keyword>
<evidence type="ECO:0000256" key="11">
    <source>
        <dbReference type="ARBA" id="ARBA00055809"/>
    </source>
</evidence>
<proteinExistence type="inferred from homology"/>
<evidence type="ECO:0000256" key="6">
    <source>
        <dbReference type="ARBA" id="ARBA00022946"/>
    </source>
</evidence>
<dbReference type="AlphaFoldDB" id="W0TC20"/>
<dbReference type="EC" id="1.1.2.4" evidence="9"/>
<dbReference type="FunFam" id="3.30.465.10:FF:000038">
    <property type="entry name" value="D-lactate dehydrogenase"/>
    <property type="match status" value="1"/>
</dbReference>
<evidence type="ECO:0000256" key="10">
    <source>
        <dbReference type="ARBA" id="ARBA00051436"/>
    </source>
</evidence>
<dbReference type="InterPro" id="IPR016164">
    <property type="entry name" value="FAD-linked_Oxase-like_C"/>
</dbReference>
<gene>
    <name evidence="15" type="primary">DLD1</name>
    <name evidence="15" type="ORF">KLMA_50301</name>
</gene>
<dbReference type="Pfam" id="PF01565">
    <property type="entry name" value="FAD_binding_4"/>
    <property type="match status" value="1"/>
</dbReference>
<keyword evidence="13" id="KW-0812">Transmembrane</keyword>
<dbReference type="PANTHER" id="PTHR11748:SF111">
    <property type="entry name" value="D-LACTATE DEHYDROGENASE, MITOCHONDRIAL-RELATED"/>
    <property type="match status" value="1"/>
</dbReference>
<dbReference type="RefSeq" id="XP_022676765.1">
    <property type="nucleotide sequence ID" value="XM_022820287.1"/>
</dbReference>
<evidence type="ECO:0000256" key="8">
    <source>
        <dbReference type="ARBA" id="ARBA00023128"/>
    </source>
</evidence>
<feature type="transmembrane region" description="Helical" evidence="13">
    <location>
        <begin position="61"/>
        <end position="81"/>
    </location>
</feature>
<keyword evidence="4" id="KW-0285">Flavoprotein</keyword>
<evidence type="ECO:0000256" key="7">
    <source>
        <dbReference type="ARBA" id="ARBA00023002"/>
    </source>
</evidence>
<dbReference type="GO" id="GO:1903457">
    <property type="term" value="P:lactate catabolic process"/>
    <property type="evidence" value="ECO:0007669"/>
    <property type="project" value="TreeGrafter"/>
</dbReference>
<dbReference type="Proteomes" id="UP000065495">
    <property type="component" value="Chromosome 5"/>
</dbReference>
<comment type="function">
    <text evidence="11">Catalyzes the stereospecific oxidation of D-lactate to pyruvate.</text>
</comment>
<evidence type="ECO:0000313" key="16">
    <source>
        <dbReference type="Proteomes" id="UP000065495"/>
    </source>
</evidence>
<evidence type="ECO:0000256" key="3">
    <source>
        <dbReference type="ARBA" id="ARBA00008000"/>
    </source>
</evidence>
<dbReference type="InterPro" id="IPR016166">
    <property type="entry name" value="FAD-bd_PCMH"/>
</dbReference>
<dbReference type="InterPro" id="IPR004113">
    <property type="entry name" value="FAD-bd_oxidored_4_C"/>
</dbReference>
<comment type="catalytic activity">
    <reaction evidence="10">
        <text>(R)-lactate + 2 Fe(III)-[cytochrome c] = 2 Fe(II)-[cytochrome c] + pyruvate + 2 H(+)</text>
        <dbReference type="Rhea" id="RHEA:13521"/>
        <dbReference type="Rhea" id="RHEA-COMP:10350"/>
        <dbReference type="Rhea" id="RHEA-COMP:14399"/>
        <dbReference type="ChEBI" id="CHEBI:15361"/>
        <dbReference type="ChEBI" id="CHEBI:15378"/>
        <dbReference type="ChEBI" id="CHEBI:16004"/>
        <dbReference type="ChEBI" id="CHEBI:29033"/>
        <dbReference type="ChEBI" id="CHEBI:29034"/>
        <dbReference type="EC" id="1.1.2.4"/>
    </reaction>
</comment>
<dbReference type="VEuPathDB" id="FungiDB:KLMA_50301"/>
<keyword evidence="13" id="KW-1133">Transmembrane helix</keyword>
<dbReference type="SUPFAM" id="SSF56176">
    <property type="entry name" value="FAD-binding/transporter-associated domain-like"/>
    <property type="match status" value="1"/>
</dbReference>
<feature type="domain" description="FAD-binding PCMH-type" evidence="14">
    <location>
        <begin position="155"/>
        <end position="336"/>
    </location>
</feature>
<dbReference type="Gene3D" id="3.30.70.2740">
    <property type="match status" value="1"/>
</dbReference>
<dbReference type="KEGG" id="kmx:KLMA_50301"/>
<evidence type="ECO:0000256" key="2">
    <source>
        <dbReference type="ARBA" id="ARBA00004173"/>
    </source>
</evidence>
<dbReference type="GO" id="GO:0004458">
    <property type="term" value="F:D-lactate dehydrogenase (cytochrome) activity"/>
    <property type="evidence" value="ECO:0007669"/>
    <property type="project" value="UniProtKB-EC"/>
</dbReference>
<dbReference type="SUPFAM" id="SSF55103">
    <property type="entry name" value="FAD-linked oxidases, C-terminal domain"/>
    <property type="match status" value="1"/>
</dbReference>
<dbReference type="Gene3D" id="3.30.465.10">
    <property type="match status" value="1"/>
</dbReference>
<dbReference type="Pfam" id="PF02913">
    <property type="entry name" value="FAD-oxidase_C"/>
    <property type="match status" value="1"/>
</dbReference>
<dbReference type="InterPro" id="IPR006094">
    <property type="entry name" value="Oxid_FAD_bind_N"/>
</dbReference>
<evidence type="ECO:0000256" key="13">
    <source>
        <dbReference type="SAM" id="Phobius"/>
    </source>
</evidence>
<evidence type="ECO:0000256" key="5">
    <source>
        <dbReference type="ARBA" id="ARBA00022827"/>
    </source>
</evidence>
<dbReference type="GO" id="GO:0071949">
    <property type="term" value="F:FAD binding"/>
    <property type="evidence" value="ECO:0007669"/>
    <property type="project" value="InterPro"/>
</dbReference>
<evidence type="ECO:0000256" key="12">
    <source>
        <dbReference type="ARBA" id="ARBA00083446"/>
    </source>
</evidence>
<dbReference type="InterPro" id="IPR016169">
    <property type="entry name" value="FAD-bd_PCMH_sub2"/>
</dbReference>
<evidence type="ECO:0000256" key="4">
    <source>
        <dbReference type="ARBA" id="ARBA00022630"/>
    </source>
</evidence>
<dbReference type="InterPro" id="IPR016171">
    <property type="entry name" value="Vanillyl_alc_oxidase_C-sub2"/>
</dbReference>
<keyword evidence="8" id="KW-0496">Mitochondrion</keyword>
<comment type="similarity">
    <text evidence="3">Belongs to the FAD-binding oxidoreductase/transferase type 4 family.</text>
</comment>
<reference evidence="15 16" key="1">
    <citation type="journal article" date="2015" name="Biotechnol. Biofuels">
        <title>Genetic basis of the highly efficient yeast Kluyveromyces marxianus: complete genome sequence and transcriptome analyses.</title>
        <authorList>
            <person name="Lertwattanasakul N."/>
            <person name="Kosaka T."/>
            <person name="Hosoyama A."/>
            <person name="Suzuki Y."/>
            <person name="Rodrussamee N."/>
            <person name="Matsutani M."/>
            <person name="Murata M."/>
            <person name="Fujimoto N."/>
            <person name="Suprayogi"/>
            <person name="Tsuchikane K."/>
            <person name="Limtong S."/>
            <person name="Fujita N."/>
            <person name="Yamada M."/>
        </authorList>
    </citation>
    <scope>NUCLEOTIDE SEQUENCE [LARGE SCALE GENOMIC DNA]</scope>
    <source>
        <strain evidence="16">DMKU3-1042 / BCC 29191 / NBRC 104275</strain>
    </source>
</reference>
<organism evidence="15 16">
    <name type="scientific">Kluyveromyces marxianus (strain DMKU3-1042 / BCC 29191 / NBRC 104275)</name>
    <name type="common">Yeast</name>
    <name type="synonym">Candida kefyr</name>
    <dbReference type="NCBI Taxonomy" id="1003335"/>
    <lineage>
        <taxon>Eukaryota</taxon>
        <taxon>Fungi</taxon>
        <taxon>Dikarya</taxon>
        <taxon>Ascomycota</taxon>
        <taxon>Saccharomycotina</taxon>
        <taxon>Saccharomycetes</taxon>
        <taxon>Saccharomycetales</taxon>
        <taxon>Saccharomycetaceae</taxon>
        <taxon>Kluyveromyces</taxon>
    </lineage>
</organism>
<comment type="cofactor">
    <cofactor evidence="1">
        <name>FAD</name>
        <dbReference type="ChEBI" id="CHEBI:57692"/>
    </cofactor>
</comment>
<dbReference type="PANTHER" id="PTHR11748">
    <property type="entry name" value="D-LACTATE DEHYDROGENASE"/>
    <property type="match status" value="1"/>
</dbReference>
<dbReference type="OrthoDB" id="7786253at2759"/>
<keyword evidence="6" id="KW-0809">Transit peptide</keyword>
<dbReference type="Gene3D" id="1.10.45.10">
    <property type="entry name" value="Vanillyl-alcohol Oxidase, Chain A, domain 4"/>
    <property type="match status" value="1"/>
</dbReference>
<evidence type="ECO:0000256" key="9">
    <source>
        <dbReference type="ARBA" id="ARBA00038897"/>
    </source>
</evidence>
<dbReference type="GeneID" id="34716907"/>
<protein>
    <recommendedName>
        <fullName evidence="9">D-lactate dehydrogenase (cytochrome)</fullName>
        <ecNumber evidence="9">1.1.2.4</ecNumber>
    </recommendedName>
    <alternativeName>
        <fullName evidence="12">D-lactate ferricytochrome C oxidoreductase</fullName>
    </alternativeName>
</protein>
<sequence>MLPRFVVRSGAAGRNLGFSFTRKCDHTFLSKTVRNDLSHRPYSTGTNGNGSANAGKSQSGLLFGVFGGTLIGGGLVAYFLGSKFDQQQSSSQQVSDLSIARLEDLDSPKYCDKKTFATAVEELKQVLDNNPENFSDAKSDLDSHSDTYFNSHHATPEQRPEIVLFPRNTEDVSKLLKICHKYSIPVIPFSGGTSLEGHFMPTRPGSCVVLDISKYMNQIIQLNKEDLDVVVQGGVPWEDLNDYLNDHGLLFGCDPGPGAQIAGCIANSCSGTNAYRYGTMKENVVNITMCLADGTIIKTKRRPRKSSAGYNLNGLIIGSEGTLGIVTEATIKCHVRSNFETVAVVPFPSVADAASCSSHLIQAGIQLNAMELLDDNMMKIINKSGATSRTNWVESPTLFFKIGGRSEKAIKEVVKEVEKIASQHNNSNFEFASDEETKLELWEARKVALWSTIDAGKKLDPNVNVWTTDVAVPISKFAQVINDTKEEMNASGLLTSLVGHAGDGNFHAFIIYNAEQRKTAETIVENMVKRAIDAEGTCTGEHGVGIGKREFLVEELGEDTIAVMRKLKLALDPKRILNPDKVFKIDPNDHQH</sequence>
<dbReference type="FunFam" id="1.10.45.10:FF:000001">
    <property type="entry name" value="D-lactate dehydrogenase mitochondrial"/>
    <property type="match status" value="1"/>
</dbReference>
<evidence type="ECO:0000256" key="1">
    <source>
        <dbReference type="ARBA" id="ARBA00001974"/>
    </source>
</evidence>
<dbReference type="EMBL" id="AP012217">
    <property type="protein sequence ID" value="BAO40955.1"/>
    <property type="molecule type" value="Genomic_DNA"/>
</dbReference>
<dbReference type="GO" id="GO:0008720">
    <property type="term" value="F:D-lactate dehydrogenase (NAD+) activity"/>
    <property type="evidence" value="ECO:0007669"/>
    <property type="project" value="TreeGrafter"/>
</dbReference>